<gene>
    <name evidence="3" type="primary">LOC132804048</name>
</gene>
<organism evidence="2 3">
    <name type="scientific">Ziziphus jujuba</name>
    <name type="common">Chinese jujube</name>
    <name type="synonym">Ziziphus sativa</name>
    <dbReference type="NCBI Taxonomy" id="326968"/>
    <lineage>
        <taxon>Eukaryota</taxon>
        <taxon>Viridiplantae</taxon>
        <taxon>Streptophyta</taxon>
        <taxon>Embryophyta</taxon>
        <taxon>Tracheophyta</taxon>
        <taxon>Spermatophyta</taxon>
        <taxon>Magnoliopsida</taxon>
        <taxon>eudicotyledons</taxon>
        <taxon>Gunneridae</taxon>
        <taxon>Pentapetalae</taxon>
        <taxon>rosids</taxon>
        <taxon>fabids</taxon>
        <taxon>Rosales</taxon>
        <taxon>Rhamnaceae</taxon>
        <taxon>Paliureae</taxon>
        <taxon>Ziziphus</taxon>
    </lineage>
</organism>
<feature type="domain" description="RNase H type-1" evidence="1">
    <location>
        <begin position="64"/>
        <end position="184"/>
    </location>
</feature>
<dbReference type="CDD" id="cd06222">
    <property type="entry name" value="RNase_H_like"/>
    <property type="match status" value="1"/>
</dbReference>
<accession>A0ABM4AB09</accession>
<dbReference type="Gene3D" id="3.30.420.10">
    <property type="entry name" value="Ribonuclease H-like superfamily/Ribonuclease H"/>
    <property type="match status" value="1"/>
</dbReference>
<dbReference type="Proteomes" id="UP001652623">
    <property type="component" value="Chromosome 6"/>
</dbReference>
<evidence type="ECO:0000313" key="3">
    <source>
        <dbReference type="RefSeq" id="XP_060673919.1"/>
    </source>
</evidence>
<dbReference type="InterPro" id="IPR012337">
    <property type="entry name" value="RNaseH-like_sf"/>
</dbReference>
<dbReference type="InterPro" id="IPR052929">
    <property type="entry name" value="RNase_H-like_EbsB-rel"/>
</dbReference>
<keyword evidence="2" id="KW-1185">Reference proteome</keyword>
<dbReference type="SUPFAM" id="SSF53098">
    <property type="entry name" value="Ribonuclease H-like"/>
    <property type="match status" value="1"/>
</dbReference>
<reference evidence="3" key="1">
    <citation type="submission" date="2025-08" db="UniProtKB">
        <authorList>
            <consortium name="RefSeq"/>
        </authorList>
    </citation>
    <scope>IDENTIFICATION</scope>
    <source>
        <tissue evidence="3">Seedling</tissue>
    </source>
</reference>
<name>A0ABM4AB09_ZIZJJ</name>
<dbReference type="InterPro" id="IPR002156">
    <property type="entry name" value="RNaseH_domain"/>
</dbReference>
<sequence length="217" mass="24559">MDFVENNDTGDDIDRWEFSIQSVINRFNETKNSIALDLASHPSRPTNVNGQGWRRPQAGFIKINTDAALSKRGSCLAMVVRNDVGNILLIRTFKSEIEILEVAEMEAILKAVQVATSQSWNNICIESDASAVIDTLSSKNRKSLHWKAEHLANHIFQLIPMFDNLSFVWTAREYNNLAHLVGQWAKNSSFFGEVYLYSLPSFLLRRLIQESVRGVAT</sequence>
<dbReference type="PANTHER" id="PTHR47074:SF11">
    <property type="entry name" value="REVERSE TRANSCRIPTASE-LIKE PROTEIN"/>
    <property type="match status" value="1"/>
</dbReference>
<dbReference type="PANTHER" id="PTHR47074">
    <property type="entry name" value="BNAC02G40300D PROTEIN"/>
    <property type="match status" value="1"/>
</dbReference>
<dbReference type="RefSeq" id="XP_060673919.1">
    <property type="nucleotide sequence ID" value="XM_060817936.1"/>
</dbReference>
<protein>
    <submittedName>
        <fullName evidence="3">Uncharacterized protein LOC132804048</fullName>
    </submittedName>
</protein>
<evidence type="ECO:0000313" key="2">
    <source>
        <dbReference type="Proteomes" id="UP001652623"/>
    </source>
</evidence>
<proteinExistence type="predicted"/>
<dbReference type="InterPro" id="IPR044730">
    <property type="entry name" value="RNase_H-like_dom_plant"/>
</dbReference>
<dbReference type="Pfam" id="PF13456">
    <property type="entry name" value="RVT_3"/>
    <property type="match status" value="1"/>
</dbReference>
<evidence type="ECO:0000259" key="1">
    <source>
        <dbReference type="Pfam" id="PF13456"/>
    </source>
</evidence>
<dbReference type="InterPro" id="IPR036397">
    <property type="entry name" value="RNaseH_sf"/>
</dbReference>
<dbReference type="GeneID" id="132804048"/>